<proteinExistence type="predicted"/>
<organism evidence="2 3">
    <name type="scientific">Arachis hypogaea</name>
    <name type="common">Peanut</name>
    <dbReference type="NCBI Taxonomy" id="3818"/>
    <lineage>
        <taxon>Eukaryota</taxon>
        <taxon>Viridiplantae</taxon>
        <taxon>Streptophyta</taxon>
        <taxon>Embryophyta</taxon>
        <taxon>Tracheophyta</taxon>
        <taxon>Spermatophyta</taxon>
        <taxon>Magnoliopsida</taxon>
        <taxon>eudicotyledons</taxon>
        <taxon>Gunneridae</taxon>
        <taxon>Pentapetalae</taxon>
        <taxon>rosids</taxon>
        <taxon>fabids</taxon>
        <taxon>Fabales</taxon>
        <taxon>Fabaceae</taxon>
        <taxon>Papilionoideae</taxon>
        <taxon>50 kb inversion clade</taxon>
        <taxon>dalbergioids sensu lato</taxon>
        <taxon>Dalbergieae</taxon>
        <taxon>Pterocarpus clade</taxon>
        <taxon>Arachis</taxon>
    </lineage>
</organism>
<gene>
    <name evidence="2" type="ORF">Ahy_A08g039870</name>
</gene>
<feature type="compositionally biased region" description="Low complexity" evidence="1">
    <location>
        <begin position="21"/>
        <end position="33"/>
    </location>
</feature>
<name>A0A445BY45_ARAHY</name>
<evidence type="ECO:0000313" key="2">
    <source>
        <dbReference type="EMBL" id="RYR43461.1"/>
    </source>
</evidence>
<accession>A0A445BY45</accession>
<evidence type="ECO:0000313" key="3">
    <source>
        <dbReference type="Proteomes" id="UP000289738"/>
    </source>
</evidence>
<sequence>MSEVNLESGNDPMFQTQTDQSSVNKQSSASSMSTFVRDESIKPFSCNTPQPHQAADGTPTEPTAPSKIILYVNMQSTSPSSHCYIDDDGQGRDTDLGGSIGGKSQESPILVKDLEELVEQVANDGVAAALNFAEDRSPSLQKFETPARRSEVSGDLKEKCFLWTTNIKTYKDGSTNEWETMCILNAQQPMEISKIHFASLKADTHIEAEIVTTMCLILNKTRIKRFKE</sequence>
<evidence type="ECO:0000256" key="1">
    <source>
        <dbReference type="SAM" id="MobiDB-lite"/>
    </source>
</evidence>
<reference evidence="2 3" key="1">
    <citation type="submission" date="2019-01" db="EMBL/GenBank/DDBJ databases">
        <title>Sequencing of cultivated peanut Arachis hypogaea provides insights into genome evolution and oil improvement.</title>
        <authorList>
            <person name="Chen X."/>
        </authorList>
    </citation>
    <scope>NUCLEOTIDE SEQUENCE [LARGE SCALE GENOMIC DNA]</scope>
    <source>
        <strain evidence="3">cv. Fuhuasheng</strain>
        <tissue evidence="2">Leaves</tissue>
    </source>
</reference>
<dbReference type="Proteomes" id="UP000289738">
    <property type="component" value="Chromosome A08"/>
</dbReference>
<comment type="caution">
    <text evidence="2">The sequence shown here is derived from an EMBL/GenBank/DDBJ whole genome shotgun (WGS) entry which is preliminary data.</text>
</comment>
<dbReference type="AlphaFoldDB" id="A0A445BY45"/>
<feature type="region of interest" description="Disordered" evidence="1">
    <location>
        <begin position="1"/>
        <end position="64"/>
    </location>
</feature>
<protein>
    <submittedName>
        <fullName evidence="2">Uncharacterized protein</fullName>
    </submittedName>
</protein>
<keyword evidence="3" id="KW-1185">Reference proteome</keyword>
<dbReference type="EMBL" id="SDMP01000008">
    <property type="protein sequence ID" value="RYR43461.1"/>
    <property type="molecule type" value="Genomic_DNA"/>
</dbReference>
<feature type="compositionally biased region" description="Polar residues" evidence="1">
    <location>
        <begin position="1"/>
        <end position="20"/>
    </location>
</feature>